<dbReference type="Gene3D" id="1.20.1250.20">
    <property type="entry name" value="MFS general substrate transporter like domains"/>
    <property type="match status" value="1"/>
</dbReference>
<dbReference type="RefSeq" id="WP_032077385.1">
    <property type="nucleotide sequence ID" value="NZ_CP020953.1"/>
</dbReference>
<evidence type="ECO:0000256" key="1">
    <source>
        <dbReference type="ARBA" id="ARBA00004651"/>
    </source>
</evidence>
<dbReference type="GO" id="GO:0005886">
    <property type="term" value="C:plasma membrane"/>
    <property type="evidence" value="ECO:0007669"/>
    <property type="project" value="UniProtKB-SubCell"/>
</dbReference>
<comment type="subcellular location">
    <subcellularLocation>
        <location evidence="1">Cell membrane</location>
        <topology evidence="1">Multi-pass membrane protein</topology>
    </subcellularLocation>
</comment>
<evidence type="ECO:0000313" key="10">
    <source>
        <dbReference type="Proteomes" id="UP000244910"/>
    </source>
</evidence>
<organism evidence="9 10">
    <name type="scientific">Clostridium drakei</name>
    <dbReference type="NCBI Taxonomy" id="332101"/>
    <lineage>
        <taxon>Bacteria</taxon>
        <taxon>Bacillati</taxon>
        <taxon>Bacillota</taxon>
        <taxon>Clostridia</taxon>
        <taxon>Eubacteriales</taxon>
        <taxon>Clostridiaceae</taxon>
        <taxon>Clostridium</taxon>
    </lineage>
</organism>
<feature type="transmembrane region" description="Helical" evidence="7">
    <location>
        <begin position="103"/>
        <end position="120"/>
    </location>
</feature>
<feature type="transmembrane region" description="Helical" evidence="7">
    <location>
        <begin position="74"/>
        <end position="97"/>
    </location>
</feature>
<evidence type="ECO:0000259" key="8">
    <source>
        <dbReference type="PROSITE" id="PS50850"/>
    </source>
</evidence>
<dbReference type="AlphaFoldDB" id="A0A2U8DUY9"/>
<gene>
    <name evidence="9" type="ORF">B9W14_17445</name>
</gene>
<dbReference type="PANTHER" id="PTHR43124:SF3">
    <property type="entry name" value="CHLORAMPHENICOL EFFLUX PUMP RV0191"/>
    <property type="match status" value="1"/>
</dbReference>
<dbReference type="InterPro" id="IPR020846">
    <property type="entry name" value="MFS_dom"/>
</dbReference>
<sequence>MKNKNDILVLILGMAGFVSAADNWLISPILPAISSGFGASIAKTGIIITAYMIPYGMMQPVYGFFSDNWGKTKVLRWIVCGLALGTFGCAFATSLWILCIFRIITGCFAAGIIAVSLALIGDSVPLEKRQFYVGKFMGIVFLGQGLSVGLGGIFANYITWRIAFVFFAIISICVVFALRKIPENGIVTVGNNFFCELKKVVFSEKGRVIFPLALAAGFLLLGLYSYLGAYLHDNVGLNYLQVGAVVMFYGFACLAAGSKVGNVSKRFGYKKTIIFGGCLALISALLLANLPYLQTSWISVITLGFGYIFIQSTLATLAFDVAAEAKGLPSALIGLGLFGGGGLGSQFSSFILVYGTYKTLWITFSIGIMLFTFVVYKLKFH</sequence>
<dbReference type="GO" id="GO:0022857">
    <property type="term" value="F:transmembrane transporter activity"/>
    <property type="evidence" value="ECO:0007669"/>
    <property type="project" value="InterPro"/>
</dbReference>
<proteinExistence type="predicted"/>
<feature type="transmembrane region" description="Helical" evidence="7">
    <location>
        <begin position="360"/>
        <end position="378"/>
    </location>
</feature>
<keyword evidence="10" id="KW-1185">Reference proteome</keyword>
<feature type="transmembrane region" description="Helical" evidence="7">
    <location>
        <begin position="272"/>
        <end position="290"/>
    </location>
</feature>
<feature type="transmembrane region" description="Helical" evidence="7">
    <location>
        <begin position="331"/>
        <end position="354"/>
    </location>
</feature>
<evidence type="ECO:0000256" key="2">
    <source>
        <dbReference type="ARBA" id="ARBA00022448"/>
    </source>
</evidence>
<feature type="transmembrane region" description="Helical" evidence="7">
    <location>
        <begin position="132"/>
        <end position="154"/>
    </location>
</feature>
<evidence type="ECO:0000256" key="5">
    <source>
        <dbReference type="ARBA" id="ARBA00022989"/>
    </source>
</evidence>
<dbReference type="OrthoDB" id="9816041at2"/>
<evidence type="ECO:0000256" key="4">
    <source>
        <dbReference type="ARBA" id="ARBA00022692"/>
    </source>
</evidence>
<dbReference type="KEGG" id="cdrk:B9W14_17445"/>
<feature type="transmembrane region" description="Helical" evidence="7">
    <location>
        <begin position="296"/>
        <end position="319"/>
    </location>
</feature>
<keyword evidence="6 7" id="KW-0472">Membrane</keyword>
<keyword evidence="4 7" id="KW-0812">Transmembrane</keyword>
<name>A0A2U8DUY9_9CLOT</name>
<keyword evidence="2" id="KW-0813">Transport</keyword>
<dbReference type="CDD" id="cd17324">
    <property type="entry name" value="MFS_NepI_like"/>
    <property type="match status" value="1"/>
</dbReference>
<keyword evidence="5 7" id="KW-1133">Transmembrane helix</keyword>
<dbReference type="Proteomes" id="UP000244910">
    <property type="component" value="Chromosome"/>
</dbReference>
<feature type="transmembrane region" description="Helical" evidence="7">
    <location>
        <begin position="160"/>
        <end position="178"/>
    </location>
</feature>
<evidence type="ECO:0000313" key="9">
    <source>
        <dbReference type="EMBL" id="AWI06215.1"/>
    </source>
</evidence>
<reference evidence="10" key="1">
    <citation type="submission" date="2017-04" db="EMBL/GenBank/DDBJ databases">
        <authorList>
            <person name="Song Y."/>
            <person name="Cho B.-K."/>
        </authorList>
    </citation>
    <scope>NUCLEOTIDE SEQUENCE [LARGE SCALE GENOMIC DNA]</scope>
    <source>
        <strain evidence="10">SL1</strain>
    </source>
</reference>
<protein>
    <submittedName>
        <fullName evidence="9">MFS transporter</fullName>
    </submittedName>
</protein>
<dbReference type="PRINTS" id="PR01036">
    <property type="entry name" value="TCRTETB"/>
</dbReference>
<dbReference type="PANTHER" id="PTHR43124">
    <property type="entry name" value="PURINE EFFLUX PUMP PBUE"/>
    <property type="match status" value="1"/>
</dbReference>
<dbReference type="PROSITE" id="PS50850">
    <property type="entry name" value="MFS"/>
    <property type="match status" value="1"/>
</dbReference>
<evidence type="ECO:0000256" key="6">
    <source>
        <dbReference type="ARBA" id="ARBA00023136"/>
    </source>
</evidence>
<dbReference type="InterPro" id="IPR011701">
    <property type="entry name" value="MFS"/>
</dbReference>
<keyword evidence="3" id="KW-1003">Cell membrane</keyword>
<dbReference type="Pfam" id="PF07690">
    <property type="entry name" value="MFS_1"/>
    <property type="match status" value="1"/>
</dbReference>
<feature type="domain" description="Major facilitator superfamily (MFS) profile" evidence="8">
    <location>
        <begin position="8"/>
        <end position="379"/>
    </location>
</feature>
<dbReference type="InterPro" id="IPR050189">
    <property type="entry name" value="MFS_Efflux_Transporters"/>
</dbReference>
<evidence type="ECO:0000256" key="7">
    <source>
        <dbReference type="SAM" id="Phobius"/>
    </source>
</evidence>
<evidence type="ECO:0000256" key="3">
    <source>
        <dbReference type="ARBA" id="ARBA00022475"/>
    </source>
</evidence>
<dbReference type="InterPro" id="IPR036259">
    <property type="entry name" value="MFS_trans_sf"/>
</dbReference>
<dbReference type="SUPFAM" id="SSF103473">
    <property type="entry name" value="MFS general substrate transporter"/>
    <property type="match status" value="1"/>
</dbReference>
<feature type="transmembrane region" description="Helical" evidence="7">
    <location>
        <begin position="208"/>
        <end position="227"/>
    </location>
</feature>
<accession>A0A2U8DUY9</accession>
<dbReference type="EMBL" id="CP020953">
    <property type="protein sequence ID" value="AWI06215.1"/>
    <property type="molecule type" value="Genomic_DNA"/>
</dbReference>
<feature type="transmembrane region" description="Helical" evidence="7">
    <location>
        <begin position="239"/>
        <end position="260"/>
    </location>
</feature>